<reference evidence="2 3" key="1">
    <citation type="submission" date="2024-01" db="EMBL/GenBank/DDBJ databases">
        <authorList>
            <person name="Allen C."/>
            <person name="Tagirdzhanova G."/>
        </authorList>
    </citation>
    <scope>NUCLEOTIDE SEQUENCE [LARGE SCALE GENOMIC DNA]</scope>
    <source>
        <strain evidence="2 3">CBS 573.63</strain>
    </source>
</reference>
<evidence type="ECO:0000313" key="3">
    <source>
        <dbReference type="Proteomes" id="UP001642501"/>
    </source>
</evidence>
<comment type="caution">
    <text evidence="2">The sequence shown here is derived from an EMBL/GenBank/DDBJ whole genome shotgun (WGS) entry which is preliminary data.</text>
</comment>
<feature type="compositionally biased region" description="Pro residues" evidence="1">
    <location>
        <begin position="204"/>
        <end position="226"/>
    </location>
</feature>
<proteinExistence type="predicted"/>
<protein>
    <submittedName>
        <fullName evidence="2">Uncharacterized protein</fullName>
    </submittedName>
</protein>
<feature type="compositionally biased region" description="Low complexity" evidence="1">
    <location>
        <begin position="162"/>
        <end position="203"/>
    </location>
</feature>
<evidence type="ECO:0000313" key="2">
    <source>
        <dbReference type="EMBL" id="CAK7275630.1"/>
    </source>
</evidence>
<gene>
    <name evidence="2" type="ORF">SEPCBS57363_006808</name>
</gene>
<organism evidence="2 3">
    <name type="scientific">Sporothrix epigloea</name>
    <dbReference type="NCBI Taxonomy" id="1892477"/>
    <lineage>
        <taxon>Eukaryota</taxon>
        <taxon>Fungi</taxon>
        <taxon>Dikarya</taxon>
        <taxon>Ascomycota</taxon>
        <taxon>Pezizomycotina</taxon>
        <taxon>Sordariomycetes</taxon>
        <taxon>Sordariomycetidae</taxon>
        <taxon>Ophiostomatales</taxon>
        <taxon>Ophiostomataceae</taxon>
        <taxon>Sporothrix</taxon>
    </lineage>
</organism>
<name>A0ABP0E4X7_9PEZI</name>
<feature type="non-terminal residue" evidence="2">
    <location>
        <position position="431"/>
    </location>
</feature>
<dbReference type="Proteomes" id="UP001642501">
    <property type="component" value="Unassembled WGS sequence"/>
</dbReference>
<accession>A0ABP0E4X7</accession>
<sequence length="431" mass="48280">MRNEESLDKQIMAEAAKDGSKNSRVRSMIATIEEDYFFCDGMLHDAVGTALEDWTVSDLEAVDCMTLIRLCLTLKQRGVYVAKRAPEGSQAQALLDAIKTEEPLEWPENSVEKFAKRTQMLTRNHDLLRRIPIERVHPDLRPYARDEVLSLHMPTLTTLATSSDTITSTSPTSPTTSTSLTILTTPTTPTTSSTSTSLTTPTTPTAPAPLPPPQQQQQPDPAPPRPRAGSPVNDLIYRGADTESVDHEEQRRILRYIYKHYPAECKYKGSADSRSLERCAKNFLGHCSDVGLHEAYLVRAISSMMGLGQVYDDCADIRRTTDDWRMLLGGMFELYETPVIVKSRIDKWNDLWLPDVASYGKPLSDTVQEFYKTIARDHSSLPATHNTPEVLYSCLLTAYQSYRETSDFADKAAAIAKTPVPLYTLIYDYAK</sequence>
<evidence type="ECO:0000256" key="1">
    <source>
        <dbReference type="SAM" id="MobiDB-lite"/>
    </source>
</evidence>
<keyword evidence="3" id="KW-1185">Reference proteome</keyword>
<feature type="region of interest" description="Disordered" evidence="1">
    <location>
        <begin position="162"/>
        <end position="234"/>
    </location>
</feature>
<dbReference type="EMBL" id="CAWUOM010000328">
    <property type="protein sequence ID" value="CAK7275630.1"/>
    <property type="molecule type" value="Genomic_DNA"/>
</dbReference>